<organism evidence="1 2">
    <name type="scientific">Liparis tanakae</name>
    <name type="common">Tanaka's snailfish</name>
    <dbReference type="NCBI Taxonomy" id="230148"/>
    <lineage>
        <taxon>Eukaryota</taxon>
        <taxon>Metazoa</taxon>
        <taxon>Chordata</taxon>
        <taxon>Craniata</taxon>
        <taxon>Vertebrata</taxon>
        <taxon>Euteleostomi</taxon>
        <taxon>Actinopterygii</taxon>
        <taxon>Neopterygii</taxon>
        <taxon>Teleostei</taxon>
        <taxon>Neoteleostei</taxon>
        <taxon>Acanthomorphata</taxon>
        <taxon>Eupercaria</taxon>
        <taxon>Perciformes</taxon>
        <taxon>Cottioidei</taxon>
        <taxon>Cottales</taxon>
        <taxon>Liparidae</taxon>
        <taxon>Liparis</taxon>
    </lineage>
</organism>
<protein>
    <submittedName>
        <fullName evidence="1">Uncharacterized protein</fullName>
    </submittedName>
</protein>
<name>A0A4Z2FUJ0_9TELE</name>
<gene>
    <name evidence="1" type="ORF">EYF80_044903</name>
</gene>
<proteinExistence type="predicted"/>
<evidence type="ECO:0000313" key="2">
    <source>
        <dbReference type="Proteomes" id="UP000314294"/>
    </source>
</evidence>
<evidence type="ECO:0000313" key="1">
    <source>
        <dbReference type="EMBL" id="TNN44898.1"/>
    </source>
</evidence>
<dbReference type="AlphaFoldDB" id="A0A4Z2FUJ0"/>
<comment type="caution">
    <text evidence="1">The sequence shown here is derived from an EMBL/GenBank/DDBJ whole genome shotgun (WGS) entry which is preliminary data.</text>
</comment>
<keyword evidence="2" id="KW-1185">Reference proteome</keyword>
<dbReference type="EMBL" id="SRLO01000878">
    <property type="protein sequence ID" value="TNN44898.1"/>
    <property type="molecule type" value="Genomic_DNA"/>
</dbReference>
<sequence>MPHIQLEVCLASEHLLSEIAALQRLINQKGPNTKEVAERGRGSEAAICAPSNGDAPQPRVGRVQSVHAMIKAPPIQLRGL</sequence>
<dbReference type="Proteomes" id="UP000314294">
    <property type="component" value="Unassembled WGS sequence"/>
</dbReference>
<accession>A0A4Z2FUJ0</accession>
<reference evidence="1 2" key="1">
    <citation type="submission" date="2019-03" db="EMBL/GenBank/DDBJ databases">
        <title>First draft genome of Liparis tanakae, snailfish: a comprehensive survey of snailfish specific genes.</title>
        <authorList>
            <person name="Kim W."/>
            <person name="Song I."/>
            <person name="Jeong J.-H."/>
            <person name="Kim D."/>
            <person name="Kim S."/>
            <person name="Ryu S."/>
            <person name="Song J.Y."/>
            <person name="Lee S.K."/>
        </authorList>
    </citation>
    <scope>NUCLEOTIDE SEQUENCE [LARGE SCALE GENOMIC DNA]</scope>
    <source>
        <tissue evidence="1">Muscle</tissue>
    </source>
</reference>